<dbReference type="Proteomes" id="UP000505377">
    <property type="component" value="Chromosome"/>
</dbReference>
<feature type="compositionally biased region" description="Low complexity" evidence="5">
    <location>
        <begin position="1"/>
        <end position="18"/>
    </location>
</feature>
<reference evidence="7 8" key="1">
    <citation type="submission" date="2020-05" db="EMBL/GenBank/DDBJ databases">
        <authorList>
            <person name="Mo P."/>
        </authorList>
    </citation>
    <scope>NUCLEOTIDE SEQUENCE [LARGE SCALE GENOMIC DNA]</scope>
    <source>
        <strain evidence="7 8">Gen01</strain>
    </source>
</reference>
<evidence type="ECO:0000313" key="8">
    <source>
        <dbReference type="Proteomes" id="UP000505377"/>
    </source>
</evidence>
<dbReference type="InterPro" id="IPR000673">
    <property type="entry name" value="Sig_transdc_resp-reg_Me-estase"/>
</dbReference>
<dbReference type="CDD" id="cd16433">
    <property type="entry name" value="CheB"/>
    <property type="match status" value="1"/>
</dbReference>
<dbReference type="Pfam" id="PF01339">
    <property type="entry name" value="CheB_methylest"/>
    <property type="match status" value="1"/>
</dbReference>
<keyword evidence="1 4" id="KW-0378">Hydrolase</keyword>
<accession>A0A6M6JFK4</accession>
<evidence type="ECO:0000256" key="3">
    <source>
        <dbReference type="ARBA" id="ARBA00048267"/>
    </source>
</evidence>
<evidence type="ECO:0000313" key="7">
    <source>
        <dbReference type="EMBL" id="QJY46734.1"/>
    </source>
</evidence>
<keyword evidence="4" id="KW-0145">Chemotaxis</keyword>
<name>A0A6M6JFK4_9PSEU</name>
<feature type="active site" evidence="4">
    <location>
        <position position="77"/>
    </location>
</feature>
<dbReference type="EC" id="3.1.1.61" evidence="2"/>
<gene>
    <name evidence="7" type="ORF">HOP40_13635</name>
</gene>
<dbReference type="SUPFAM" id="SSF52738">
    <property type="entry name" value="Methylesterase CheB, C-terminal domain"/>
    <property type="match status" value="1"/>
</dbReference>
<feature type="region of interest" description="Disordered" evidence="5">
    <location>
        <begin position="1"/>
        <end position="22"/>
    </location>
</feature>
<evidence type="ECO:0000256" key="4">
    <source>
        <dbReference type="PROSITE-ProRule" id="PRU00050"/>
    </source>
</evidence>
<dbReference type="PANTHER" id="PTHR42872">
    <property type="entry name" value="PROTEIN-GLUTAMATE METHYLESTERASE/PROTEIN-GLUTAMINE GLUTAMINASE"/>
    <property type="match status" value="1"/>
</dbReference>
<dbReference type="AlphaFoldDB" id="A0A6M6JFK4"/>
<dbReference type="GO" id="GO:0008984">
    <property type="term" value="F:protein-glutamate methylesterase activity"/>
    <property type="evidence" value="ECO:0007669"/>
    <property type="project" value="UniProtKB-EC"/>
</dbReference>
<dbReference type="PANTHER" id="PTHR42872:SF6">
    <property type="entry name" value="PROTEIN-GLUTAMATE METHYLESTERASE_PROTEIN-GLUTAMINE GLUTAMINASE"/>
    <property type="match status" value="1"/>
</dbReference>
<proteinExistence type="predicted"/>
<evidence type="ECO:0000256" key="5">
    <source>
        <dbReference type="SAM" id="MobiDB-lite"/>
    </source>
</evidence>
<dbReference type="GO" id="GO:0000156">
    <property type="term" value="F:phosphorelay response regulator activity"/>
    <property type="evidence" value="ECO:0007669"/>
    <property type="project" value="InterPro"/>
</dbReference>
<protein>
    <recommendedName>
        <fullName evidence="2">protein-glutamate methylesterase</fullName>
        <ecNumber evidence="2">3.1.1.61</ecNumber>
    </recommendedName>
</protein>
<evidence type="ECO:0000259" key="6">
    <source>
        <dbReference type="PROSITE" id="PS50122"/>
    </source>
</evidence>
<dbReference type="Gene3D" id="3.40.50.180">
    <property type="entry name" value="Methylesterase CheB, C-terminal domain"/>
    <property type="match status" value="1"/>
</dbReference>
<feature type="active site" evidence="4">
    <location>
        <position position="50"/>
    </location>
</feature>
<dbReference type="GO" id="GO:0005737">
    <property type="term" value="C:cytoplasm"/>
    <property type="evidence" value="ECO:0007669"/>
    <property type="project" value="InterPro"/>
</dbReference>
<evidence type="ECO:0000256" key="2">
    <source>
        <dbReference type="ARBA" id="ARBA00039140"/>
    </source>
</evidence>
<feature type="active site" evidence="4">
    <location>
        <position position="172"/>
    </location>
</feature>
<sequence length="241" mass="24508">MATATWSAGSSTASAGRWTRARPHRCRTPDVDVLDAHLPVRLPVLALVTSAGGLAALTAVLAGLPADLPAAVLVVQHQDPERRQPDALAALLDGRTPLSVRVARDGDRLEPGVVLVAPPATHMIVTSTSAIGLIETGALPPARPSADLLLATLAVTCGPRSLAVVLTGKGHDAQAGIRAMHRCGATVLAQDEATAEHFGMPGSAIATGLVQAVHPLDGLAAAIVEHLDRTVQRAGGQGTTG</sequence>
<dbReference type="PROSITE" id="PS50122">
    <property type="entry name" value="CHEB"/>
    <property type="match status" value="1"/>
</dbReference>
<dbReference type="GO" id="GO:0006935">
    <property type="term" value="P:chemotaxis"/>
    <property type="evidence" value="ECO:0007669"/>
    <property type="project" value="UniProtKB-UniRule"/>
</dbReference>
<dbReference type="KEGG" id="pbro:HOP40_13635"/>
<dbReference type="InterPro" id="IPR035909">
    <property type="entry name" value="CheB_C"/>
</dbReference>
<dbReference type="EMBL" id="CP053564">
    <property type="protein sequence ID" value="QJY46734.1"/>
    <property type="molecule type" value="Genomic_DNA"/>
</dbReference>
<organism evidence="7 8">
    <name type="scientific">Pseudonocardia broussonetiae</name>
    <dbReference type="NCBI Taxonomy" id="2736640"/>
    <lineage>
        <taxon>Bacteria</taxon>
        <taxon>Bacillati</taxon>
        <taxon>Actinomycetota</taxon>
        <taxon>Actinomycetes</taxon>
        <taxon>Pseudonocardiales</taxon>
        <taxon>Pseudonocardiaceae</taxon>
        <taxon>Pseudonocardia</taxon>
    </lineage>
</organism>
<keyword evidence="8" id="KW-1185">Reference proteome</keyword>
<comment type="catalytic activity">
    <reaction evidence="3">
        <text>[protein]-L-glutamate 5-O-methyl ester + H2O = L-glutamyl-[protein] + methanol + H(+)</text>
        <dbReference type="Rhea" id="RHEA:23236"/>
        <dbReference type="Rhea" id="RHEA-COMP:10208"/>
        <dbReference type="Rhea" id="RHEA-COMP:10311"/>
        <dbReference type="ChEBI" id="CHEBI:15377"/>
        <dbReference type="ChEBI" id="CHEBI:15378"/>
        <dbReference type="ChEBI" id="CHEBI:17790"/>
        <dbReference type="ChEBI" id="CHEBI:29973"/>
        <dbReference type="ChEBI" id="CHEBI:82795"/>
        <dbReference type="EC" id="3.1.1.61"/>
    </reaction>
</comment>
<feature type="domain" description="CheB-type methylesterase" evidence="6">
    <location>
        <begin position="39"/>
        <end position="230"/>
    </location>
</feature>
<evidence type="ECO:0000256" key="1">
    <source>
        <dbReference type="ARBA" id="ARBA00022801"/>
    </source>
</evidence>